<keyword evidence="1" id="KW-0328">Glycosyltransferase</keyword>
<dbReference type="EMBL" id="KZ506213">
    <property type="protein sequence ID" value="PKU40747.1"/>
    <property type="molecule type" value="Genomic_DNA"/>
</dbReference>
<dbReference type="Gene3D" id="3.40.50.12700">
    <property type="match status" value="1"/>
</dbReference>
<organism evidence="1 2">
    <name type="scientific">Limosa lapponica baueri</name>
    <dbReference type="NCBI Taxonomy" id="1758121"/>
    <lineage>
        <taxon>Eukaryota</taxon>
        <taxon>Metazoa</taxon>
        <taxon>Chordata</taxon>
        <taxon>Craniata</taxon>
        <taxon>Vertebrata</taxon>
        <taxon>Euteleostomi</taxon>
        <taxon>Archelosauria</taxon>
        <taxon>Archosauria</taxon>
        <taxon>Dinosauria</taxon>
        <taxon>Saurischia</taxon>
        <taxon>Theropoda</taxon>
        <taxon>Coelurosauria</taxon>
        <taxon>Aves</taxon>
        <taxon>Neognathae</taxon>
        <taxon>Neoaves</taxon>
        <taxon>Charadriiformes</taxon>
        <taxon>Scolopacidae</taxon>
        <taxon>Limosa</taxon>
    </lineage>
</organism>
<proteinExistence type="predicted"/>
<dbReference type="AlphaFoldDB" id="A0A2I0U3W6"/>
<reference evidence="2" key="1">
    <citation type="submission" date="2017-11" db="EMBL/GenBank/DDBJ databases">
        <authorList>
            <person name="Lima N.C."/>
            <person name="Parody-Merino A.M."/>
            <person name="Battley P.F."/>
            <person name="Fidler A.E."/>
            <person name="Prosdocimi F."/>
        </authorList>
    </citation>
    <scope>NUCLEOTIDE SEQUENCE [LARGE SCALE GENOMIC DNA]</scope>
</reference>
<dbReference type="Proteomes" id="UP000233556">
    <property type="component" value="Unassembled WGS sequence"/>
</dbReference>
<keyword evidence="1" id="KW-0808">Transferase</keyword>
<accession>A0A2I0U3W6</accession>
<reference evidence="2" key="2">
    <citation type="submission" date="2017-12" db="EMBL/GenBank/DDBJ databases">
        <title>Genome sequence of the Bar-tailed Godwit (Limosa lapponica baueri).</title>
        <authorList>
            <person name="Lima N.C.B."/>
            <person name="Parody-Merino A.M."/>
            <person name="Battley P.F."/>
            <person name="Fidler A.E."/>
            <person name="Prosdocimi F."/>
        </authorList>
    </citation>
    <scope>NUCLEOTIDE SEQUENCE [LARGE SCALE GENOMIC DNA]</scope>
</reference>
<dbReference type="GO" id="GO:0016757">
    <property type="term" value="F:glycosyltransferase activity"/>
    <property type="evidence" value="ECO:0007669"/>
    <property type="project" value="UniProtKB-KW"/>
</dbReference>
<evidence type="ECO:0000313" key="1">
    <source>
        <dbReference type="EMBL" id="PKU40747.1"/>
    </source>
</evidence>
<gene>
    <name evidence="1" type="ORF">llap_8943</name>
</gene>
<keyword evidence="2" id="KW-1185">Reference proteome</keyword>
<evidence type="ECO:0000313" key="2">
    <source>
        <dbReference type="Proteomes" id="UP000233556"/>
    </source>
</evidence>
<dbReference type="OrthoDB" id="5804959at2759"/>
<protein>
    <submittedName>
        <fullName evidence="1">Beta-galactoside alpha--sialyltransferase 2</fullName>
    </submittedName>
</protein>
<sequence>MGTSDTARSSLKTIKKDYRVLKVAIRDSGMLVVFSSVFLVKGKGLDRVNEIWQINKWPQNCCHSQVFGFLDHGTLRNLVYRGLIGSTC</sequence>
<name>A0A2I0U3W6_LIMLA</name>